<comment type="function">
    <text evidence="12">Flavin transferase that catalyzes the transfer of the FMN moiety of FAD and its covalent binding to the hydroxyl group of a threonine residue in a target flavoprotein.</text>
</comment>
<comment type="cofactor">
    <cofactor evidence="1 12">
        <name>Mg(2+)</name>
        <dbReference type="ChEBI" id="CHEBI:18420"/>
    </cofactor>
</comment>
<comment type="subcellular location">
    <subcellularLocation>
        <location evidence="12">Cell inner membrane</location>
        <topology evidence="12">Lipid-anchor</topology>
        <orientation evidence="12">Periplasmic side</orientation>
    </subcellularLocation>
</comment>
<keyword evidence="12" id="KW-0997">Cell inner membrane</keyword>
<sequence>MYRIVKQSRWLWAIMIAVLMLAGCTAKADQQNVVYPKFSDSFFDAFDTMTQVVAYTENEAQFDQYFAKIHERFLELHCLYDIYNNYEGLNNLKTINDQAGIQPVKVDREIIELIQFSKEWYWKVGETNIAMGSVLDLWHDYREAGMANPEKAELPPMEALRKAAEHTDFDQVIIDEVNSTVYLADPQMSLSVGAVAKGYATELVAKEMKAAGMNSFMISAGGNIRSVGQPLDGVRQRWGVGIQNPNKLITVEEDNLLDTVFIKDASVVSSGDYQRYYTVDGVRYHHLIDPKTLLPGDYYRAVTVVTEDSGLADFLSTVIFLLPYEESAALVKQLDGVEALWVMPDGTLEATKGMQKIMKSRGASGAKAL</sequence>
<dbReference type="Pfam" id="PF02424">
    <property type="entry name" value="ApbE"/>
    <property type="match status" value="1"/>
</dbReference>
<dbReference type="SUPFAM" id="SSF143631">
    <property type="entry name" value="ApbE-like"/>
    <property type="match status" value="1"/>
</dbReference>
<dbReference type="PROSITE" id="PS51257">
    <property type="entry name" value="PROKAR_LIPOPROTEIN"/>
    <property type="match status" value="1"/>
</dbReference>
<evidence type="ECO:0000313" key="13">
    <source>
        <dbReference type="EMBL" id="GGG00106.1"/>
    </source>
</evidence>
<evidence type="ECO:0000256" key="6">
    <source>
        <dbReference type="ARBA" id="ARBA00022723"/>
    </source>
</evidence>
<evidence type="ECO:0000256" key="9">
    <source>
        <dbReference type="ARBA" id="ARBA00031306"/>
    </source>
</evidence>
<evidence type="ECO:0000256" key="2">
    <source>
        <dbReference type="ARBA" id="ARBA00011955"/>
    </source>
</evidence>
<evidence type="ECO:0000256" key="1">
    <source>
        <dbReference type="ARBA" id="ARBA00001946"/>
    </source>
</evidence>
<comment type="caution">
    <text evidence="13">The sequence shown here is derived from an EMBL/GenBank/DDBJ whole genome shotgun (WGS) entry which is preliminary data.</text>
</comment>
<dbReference type="InterPro" id="IPR003374">
    <property type="entry name" value="ApbE-like_sf"/>
</dbReference>
<keyword evidence="12" id="KW-1003">Cell membrane</keyword>
<dbReference type="PANTHER" id="PTHR30040">
    <property type="entry name" value="THIAMINE BIOSYNTHESIS LIPOPROTEIN APBE"/>
    <property type="match status" value="1"/>
</dbReference>
<dbReference type="RefSeq" id="WP_120463937.1">
    <property type="nucleotide sequence ID" value="NZ_BMIW01000014.1"/>
</dbReference>
<evidence type="ECO:0000256" key="5">
    <source>
        <dbReference type="ARBA" id="ARBA00022679"/>
    </source>
</evidence>
<keyword evidence="8 11" id="KW-0460">Magnesium</keyword>
<keyword evidence="7 11" id="KW-0274">FAD</keyword>
<keyword evidence="12" id="KW-0472">Membrane</keyword>
<keyword evidence="5 11" id="KW-0808">Transferase</keyword>
<dbReference type="Gene3D" id="3.10.520.10">
    <property type="entry name" value="ApbE-like domains"/>
    <property type="match status" value="1"/>
</dbReference>
<evidence type="ECO:0000256" key="10">
    <source>
        <dbReference type="ARBA" id="ARBA00048540"/>
    </source>
</evidence>
<name>A0ABQ1VV32_9BACL</name>
<evidence type="ECO:0000256" key="4">
    <source>
        <dbReference type="ARBA" id="ARBA00022630"/>
    </source>
</evidence>
<comment type="similarity">
    <text evidence="11 12">Belongs to the ApbE family.</text>
</comment>
<gene>
    <name evidence="13" type="ORF">GCM10010913_22380</name>
</gene>
<protein>
    <recommendedName>
        <fullName evidence="3 11">FAD:protein FMN transferase</fullName>
        <ecNumber evidence="2 11">2.7.1.180</ecNumber>
    </recommendedName>
    <alternativeName>
        <fullName evidence="9 11">Flavin transferase</fullName>
    </alternativeName>
</protein>
<evidence type="ECO:0000256" key="7">
    <source>
        <dbReference type="ARBA" id="ARBA00022827"/>
    </source>
</evidence>
<accession>A0ABQ1VV32</accession>
<proteinExistence type="inferred from homology"/>
<keyword evidence="14" id="KW-1185">Reference proteome</keyword>
<dbReference type="EMBL" id="BMIW01000014">
    <property type="protein sequence ID" value="GGG00106.1"/>
    <property type="molecule type" value="Genomic_DNA"/>
</dbReference>
<evidence type="ECO:0000313" key="14">
    <source>
        <dbReference type="Proteomes" id="UP000608420"/>
    </source>
</evidence>
<feature type="chain" id="PRO_5045001352" description="FAD:protein FMN transferase" evidence="12">
    <location>
        <begin position="29"/>
        <end position="369"/>
    </location>
</feature>
<evidence type="ECO:0000256" key="3">
    <source>
        <dbReference type="ARBA" id="ARBA00016337"/>
    </source>
</evidence>
<keyword evidence="12" id="KW-0732">Signal</keyword>
<keyword evidence="6 11" id="KW-0479">Metal-binding</keyword>
<keyword evidence="12" id="KW-0449">Lipoprotein</keyword>
<dbReference type="InterPro" id="IPR024932">
    <property type="entry name" value="ApbE"/>
</dbReference>
<feature type="signal peptide" evidence="12">
    <location>
        <begin position="1"/>
        <end position="28"/>
    </location>
</feature>
<dbReference type="Proteomes" id="UP000608420">
    <property type="component" value="Unassembled WGS sequence"/>
</dbReference>
<evidence type="ECO:0000256" key="8">
    <source>
        <dbReference type="ARBA" id="ARBA00022842"/>
    </source>
</evidence>
<comment type="catalytic activity">
    <reaction evidence="10 11 12">
        <text>L-threonyl-[protein] + FAD = FMN-L-threonyl-[protein] + AMP + H(+)</text>
        <dbReference type="Rhea" id="RHEA:36847"/>
        <dbReference type="Rhea" id="RHEA-COMP:11060"/>
        <dbReference type="Rhea" id="RHEA-COMP:11061"/>
        <dbReference type="ChEBI" id="CHEBI:15378"/>
        <dbReference type="ChEBI" id="CHEBI:30013"/>
        <dbReference type="ChEBI" id="CHEBI:57692"/>
        <dbReference type="ChEBI" id="CHEBI:74257"/>
        <dbReference type="ChEBI" id="CHEBI:456215"/>
        <dbReference type="EC" id="2.7.1.180"/>
    </reaction>
</comment>
<reference evidence="14" key="1">
    <citation type="journal article" date="2019" name="Int. J. Syst. Evol. Microbiol.">
        <title>The Global Catalogue of Microorganisms (GCM) 10K type strain sequencing project: providing services to taxonomists for standard genome sequencing and annotation.</title>
        <authorList>
            <consortium name="The Broad Institute Genomics Platform"/>
            <consortium name="The Broad Institute Genome Sequencing Center for Infectious Disease"/>
            <person name="Wu L."/>
            <person name="Ma J."/>
        </authorList>
    </citation>
    <scope>NUCLEOTIDE SEQUENCE [LARGE SCALE GENOMIC DNA]</scope>
    <source>
        <strain evidence="14">CGMCC 1.15420</strain>
    </source>
</reference>
<dbReference type="PANTHER" id="PTHR30040:SF2">
    <property type="entry name" value="FAD:PROTEIN FMN TRANSFERASE"/>
    <property type="match status" value="1"/>
</dbReference>
<dbReference type="PIRSF" id="PIRSF006268">
    <property type="entry name" value="ApbE"/>
    <property type="match status" value="1"/>
</dbReference>
<evidence type="ECO:0000256" key="11">
    <source>
        <dbReference type="PIRNR" id="PIRNR006268"/>
    </source>
</evidence>
<evidence type="ECO:0000256" key="12">
    <source>
        <dbReference type="RuleBase" id="RU363002"/>
    </source>
</evidence>
<dbReference type="EC" id="2.7.1.180" evidence="2 11"/>
<keyword evidence="4 11" id="KW-0285">Flavoprotein</keyword>
<organism evidence="13 14">
    <name type="scientific">Paenibacillus aceti</name>
    <dbReference type="NCBI Taxonomy" id="1820010"/>
    <lineage>
        <taxon>Bacteria</taxon>
        <taxon>Bacillati</taxon>
        <taxon>Bacillota</taxon>
        <taxon>Bacilli</taxon>
        <taxon>Bacillales</taxon>
        <taxon>Paenibacillaceae</taxon>
        <taxon>Paenibacillus</taxon>
    </lineage>
</organism>